<evidence type="ECO:0000313" key="2">
    <source>
        <dbReference type="EMBL" id="CAJ1075272.1"/>
    </source>
</evidence>
<accession>A0AAV1GT65</accession>
<feature type="region of interest" description="Disordered" evidence="1">
    <location>
        <begin position="118"/>
        <end position="163"/>
    </location>
</feature>
<dbReference type="Proteomes" id="UP001178508">
    <property type="component" value="Chromosome 16"/>
</dbReference>
<keyword evidence="3" id="KW-1185">Reference proteome</keyword>
<dbReference type="AlphaFoldDB" id="A0AAV1GT65"/>
<protein>
    <submittedName>
        <fullName evidence="2">Uncharacterized protein LOC117831909</fullName>
    </submittedName>
</protein>
<feature type="region of interest" description="Disordered" evidence="1">
    <location>
        <begin position="57"/>
        <end position="106"/>
    </location>
</feature>
<reference evidence="2" key="1">
    <citation type="submission" date="2023-08" db="EMBL/GenBank/DDBJ databases">
        <authorList>
            <person name="Alioto T."/>
            <person name="Alioto T."/>
            <person name="Gomez Garrido J."/>
        </authorList>
    </citation>
    <scope>NUCLEOTIDE SEQUENCE</scope>
</reference>
<name>A0AAV1GT65_XYRNO</name>
<feature type="compositionally biased region" description="Basic residues" evidence="1">
    <location>
        <begin position="153"/>
        <end position="163"/>
    </location>
</feature>
<feature type="compositionally biased region" description="Basic and acidic residues" evidence="1">
    <location>
        <begin position="142"/>
        <end position="152"/>
    </location>
</feature>
<gene>
    <name evidence="2" type="ORF">XNOV1_A024889</name>
</gene>
<dbReference type="EMBL" id="OY660879">
    <property type="protein sequence ID" value="CAJ1075272.1"/>
    <property type="molecule type" value="Genomic_DNA"/>
</dbReference>
<sequence>MCNHIYAFLTDPLKGKKEIIQPCAFPEVFLTLGAPGDNLVIPLSPRPGRPLSLNLNLVPKEDARSRPCSSNNASPRKTRSRPSSPNPGTSNKAPPDALLSLEQERVVANRRNRDEDCFSLIEKAHTPQLQKRVVQGGHKRKGDTGNRKEKAQHGKGKSGGKKK</sequence>
<evidence type="ECO:0000313" key="3">
    <source>
        <dbReference type="Proteomes" id="UP001178508"/>
    </source>
</evidence>
<organism evidence="2 3">
    <name type="scientific">Xyrichtys novacula</name>
    <name type="common">Pearly razorfish</name>
    <name type="synonym">Hemipteronotus novacula</name>
    <dbReference type="NCBI Taxonomy" id="13765"/>
    <lineage>
        <taxon>Eukaryota</taxon>
        <taxon>Metazoa</taxon>
        <taxon>Chordata</taxon>
        <taxon>Craniata</taxon>
        <taxon>Vertebrata</taxon>
        <taxon>Euteleostomi</taxon>
        <taxon>Actinopterygii</taxon>
        <taxon>Neopterygii</taxon>
        <taxon>Teleostei</taxon>
        <taxon>Neoteleostei</taxon>
        <taxon>Acanthomorphata</taxon>
        <taxon>Eupercaria</taxon>
        <taxon>Labriformes</taxon>
        <taxon>Labridae</taxon>
        <taxon>Xyrichtys</taxon>
    </lineage>
</organism>
<evidence type="ECO:0000256" key="1">
    <source>
        <dbReference type="SAM" id="MobiDB-lite"/>
    </source>
</evidence>
<proteinExistence type="predicted"/>